<organism evidence="1 2">
    <name type="scientific">Streptomyces orinoci</name>
    <name type="common">Streptoverticillium orinoci</name>
    <dbReference type="NCBI Taxonomy" id="67339"/>
    <lineage>
        <taxon>Bacteria</taxon>
        <taxon>Bacillati</taxon>
        <taxon>Actinomycetota</taxon>
        <taxon>Actinomycetes</taxon>
        <taxon>Kitasatosporales</taxon>
        <taxon>Streptomycetaceae</taxon>
        <taxon>Streptomyces</taxon>
    </lineage>
</organism>
<name>A0ABV3K1E4_STRON</name>
<dbReference type="EMBL" id="JBFAUK010000017">
    <property type="protein sequence ID" value="MEV5508909.1"/>
    <property type="molecule type" value="Genomic_DNA"/>
</dbReference>
<proteinExistence type="predicted"/>
<gene>
    <name evidence="1" type="ORF">AB0L16_21100</name>
</gene>
<accession>A0ABV3K1E4</accession>
<evidence type="ECO:0000313" key="1">
    <source>
        <dbReference type="EMBL" id="MEV5508909.1"/>
    </source>
</evidence>
<keyword evidence="2" id="KW-1185">Reference proteome</keyword>
<comment type="caution">
    <text evidence="1">The sequence shown here is derived from an EMBL/GenBank/DDBJ whole genome shotgun (WGS) entry which is preliminary data.</text>
</comment>
<protein>
    <submittedName>
        <fullName evidence="1">Uncharacterized protein</fullName>
    </submittedName>
</protein>
<dbReference type="Proteomes" id="UP001552594">
    <property type="component" value="Unassembled WGS sequence"/>
</dbReference>
<reference evidence="1 2" key="1">
    <citation type="submission" date="2024-06" db="EMBL/GenBank/DDBJ databases">
        <title>The Natural Products Discovery Center: Release of the First 8490 Sequenced Strains for Exploring Actinobacteria Biosynthetic Diversity.</title>
        <authorList>
            <person name="Kalkreuter E."/>
            <person name="Kautsar S.A."/>
            <person name="Yang D."/>
            <person name="Bader C.D."/>
            <person name="Teijaro C.N."/>
            <person name="Fluegel L."/>
            <person name="Davis C.M."/>
            <person name="Simpson J.R."/>
            <person name="Lauterbach L."/>
            <person name="Steele A.D."/>
            <person name="Gui C."/>
            <person name="Meng S."/>
            <person name="Li G."/>
            <person name="Viehrig K."/>
            <person name="Ye F."/>
            <person name="Su P."/>
            <person name="Kiefer A.F."/>
            <person name="Nichols A."/>
            <person name="Cepeda A.J."/>
            <person name="Yan W."/>
            <person name="Fan B."/>
            <person name="Jiang Y."/>
            <person name="Adhikari A."/>
            <person name="Zheng C.-J."/>
            <person name="Schuster L."/>
            <person name="Cowan T.M."/>
            <person name="Smanski M.J."/>
            <person name="Chevrette M.G."/>
            <person name="De Carvalho L.P.S."/>
            <person name="Shen B."/>
        </authorList>
    </citation>
    <scope>NUCLEOTIDE SEQUENCE [LARGE SCALE GENOMIC DNA]</scope>
    <source>
        <strain evidence="1 2">NPDC052347</strain>
    </source>
</reference>
<sequence length="82" mass="9177">MFGRRRRYPYGLLVPVARVASAAAAEEVRAFLGGRGIRSTAAPCGRRSRWRLQVLVFARDAGRARLLVNEWTLPAGERPRGR</sequence>
<evidence type="ECO:0000313" key="2">
    <source>
        <dbReference type="Proteomes" id="UP001552594"/>
    </source>
</evidence>
<dbReference type="RefSeq" id="WP_109282149.1">
    <property type="nucleotide sequence ID" value="NZ_JBFAUK010000017.1"/>
</dbReference>